<evidence type="ECO:0000313" key="6">
    <source>
        <dbReference type="EMBL" id="VAW65548.1"/>
    </source>
</evidence>
<dbReference type="GO" id="GO:0003735">
    <property type="term" value="F:structural constituent of ribosome"/>
    <property type="evidence" value="ECO:0007669"/>
    <property type="project" value="InterPro"/>
</dbReference>
<dbReference type="GO" id="GO:0005840">
    <property type="term" value="C:ribosome"/>
    <property type="evidence" value="ECO:0007669"/>
    <property type="project" value="UniProtKB-KW"/>
</dbReference>
<dbReference type="GO" id="GO:0019843">
    <property type="term" value="F:rRNA binding"/>
    <property type="evidence" value="ECO:0007669"/>
    <property type="project" value="UniProtKB-KW"/>
</dbReference>
<dbReference type="PANTHER" id="PTHR11620">
    <property type="entry name" value="60S RIBOSOMAL PROTEIN L23A"/>
    <property type="match status" value="1"/>
</dbReference>
<accession>A0A3B0XBA5</accession>
<sequence>MMGQERILQVLVAPLISEKSTLLADTVNTHVFKVNTTATKIEIKQAVEELFEVKVAQVRVMNVKGKTKRFGQRIGKRSDWRKAYVKLAEGQDIALASAN</sequence>
<dbReference type="InterPro" id="IPR012677">
    <property type="entry name" value="Nucleotide-bd_a/b_plait_sf"/>
</dbReference>
<dbReference type="AlphaFoldDB" id="A0A3B0XBA5"/>
<dbReference type="EMBL" id="UOFJ01000182">
    <property type="protein sequence ID" value="VAW65548.1"/>
    <property type="molecule type" value="Genomic_DNA"/>
</dbReference>
<dbReference type="InterPro" id="IPR013025">
    <property type="entry name" value="Ribosomal_uL23-like"/>
</dbReference>
<keyword evidence="4 6" id="KW-0689">Ribosomal protein</keyword>
<evidence type="ECO:0000256" key="5">
    <source>
        <dbReference type="ARBA" id="ARBA00023274"/>
    </source>
</evidence>
<evidence type="ECO:0000256" key="4">
    <source>
        <dbReference type="ARBA" id="ARBA00022980"/>
    </source>
</evidence>
<dbReference type="NCBIfam" id="NF004366">
    <property type="entry name" value="PRK05738.3-2"/>
    <property type="match status" value="1"/>
</dbReference>
<dbReference type="NCBIfam" id="NF004363">
    <property type="entry name" value="PRK05738.2-4"/>
    <property type="match status" value="1"/>
</dbReference>
<name>A0A3B0XBA5_9ZZZZ</name>
<gene>
    <name evidence="6" type="ORF">MNBD_GAMMA10-199</name>
</gene>
<comment type="similarity">
    <text evidence="1">Belongs to the universal ribosomal protein uL23 family.</text>
</comment>
<dbReference type="NCBIfam" id="NF004359">
    <property type="entry name" value="PRK05738.1-3"/>
    <property type="match status" value="1"/>
</dbReference>
<dbReference type="HAMAP" id="MF_01369_B">
    <property type="entry name" value="Ribosomal_uL23_B"/>
    <property type="match status" value="1"/>
</dbReference>
<keyword evidence="2" id="KW-0699">rRNA-binding</keyword>
<keyword evidence="3" id="KW-0694">RNA-binding</keyword>
<proteinExistence type="inferred from homology"/>
<keyword evidence="5" id="KW-0687">Ribonucleoprotein</keyword>
<dbReference type="Gene3D" id="3.30.70.330">
    <property type="match status" value="1"/>
</dbReference>
<dbReference type="SUPFAM" id="SSF54189">
    <property type="entry name" value="Ribosomal proteins S24e, L23 and L15e"/>
    <property type="match status" value="1"/>
</dbReference>
<dbReference type="GO" id="GO:1990904">
    <property type="term" value="C:ribonucleoprotein complex"/>
    <property type="evidence" value="ECO:0007669"/>
    <property type="project" value="UniProtKB-KW"/>
</dbReference>
<organism evidence="6">
    <name type="scientific">hydrothermal vent metagenome</name>
    <dbReference type="NCBI Taxonomy" id="652676"/>
    <lineage>
        <taxon>unclassified sequences</taxon>
        <taxon>metagenomes</taxon>
        <taxon>ecological metagenomes</taxon>
    </lineage>
</organism>
<dbReference type="GO" id="GO:0006412">
    <property type="term" value="P:translation"/>
    <property type="evidence" value="ECO:0007669"/>
    <property type="project" value="InterPro"/>
</dbReference>
<evidence type="ECO:0000256" key="3">
    <source>
        <dbReference type="ARBA" id="ARBA00022884"/>
    </source>
</evidence>
<dbReference type="Pfam" id="PF00276">
    <property type="entry name" value="Ribosomal_L23"/>
    <property type="match status" value="1"/>
</dbReference>
<dbReference type="FunFam" id="3.30.70.330:FF:000001">
    <property type="entry name" value="50S ribosomal protein L23"/>
    <property type="match status" value="1"/>
</dbReference>
<evidence type="ECO:0000256" key="2">
    <source>
        <dbReference type="ARBA" id="ARBA00022730"/>
    </source>
</evidence>
<dbReference type="InterPro" id="IPR012678">
    <property type="entry name" value="Ribosomal_uL23/eL15/eS24_sf"/>
</dbReference>
<reference evidence="6" key="1">
    <citation type="submission" date="2018-06" db="EMBL/GenBank/DDBJ databases">
        <authorList>
            <person name="Zhirakovskaya E."/>
        </authorList>
    </citation>
    <scope>NUCLEOTIDE SEQUENCE</scope>
</reference>
<protein>
    <submittedName>
        <fullName evidence="6">LSU ribosomal protein L23p (L23Ae)</fullName>
    </submittedName>
</protein>
<evidence type="ECO:0000256" key="1">
    <source>
        <dbReference type="ARBA" id="ARBA00006700"/>
    </source>
</evidence>